<dbReference type="EMBL" id="MVBN01000003">
    <property type="protein sequence ID" value="OOK77170.1"/>
    <property type="molecule type" value="Genomic_DNA"/>
</dbReference>
<organism evidence="1 2">
    <name type="scientific">Mycobacterium kansasii</name>
    <dbReference type="NCBI Taxonomy" id="1768"/>
    <lineage>
        <taxon>Bacteria</taxon>
        <taxon>Bacillati</taxon>
        <taxon>Actinomycetota</taxon>
        <taxon>Actinomycetes</taxon>
        <taxon>Mycobacteriales</taxon>
        <taxon>Mycobacteriaceae</taxon>
        <taxon>Mycobacterium</taxon>
    </lineage>
</organism>
<accession>A0A1V3XDK9</accession>
<evidence type="ECO:0000313" key="1">
    <source>
        <dbReference type="EMBL" id="OOK77170.1"/>
    </source>
</evidence>
<dbReference type="Proteomes" id="UP000188532">
    <property type="component" value="Unassembled WGS sequence"/>
</dbReference>
<comment type="caution">
    <text evidence="1">The sequence shown here is derived from an EMBL/GenBank/DDBJ whole genome shotgun (WGS) entry which is preliminary data.</text>
</comment>
<gene>
    <name evidence="1" type="ORF">BZL29_3267</name>
</gene>
<name>A0A1V3XDK9_MYCKA</name>
<dbReference type="AlphaFoldDB" id="A0A1V3XDK9"/>
<protein>
    <submittedName>
        <fullName evidence="1">Flavin-nucleotide-binding domain protein</fullName>
    </submittedName>
</protein>
<reference evidence="1 2" key="1">
    <citation type="submission" date="2017-02" db="EMBL/GenBank/DDBJ databases">
        <title>Complete genome sequences of Mycobacterium kansasii strains isolated from rhesus macaques.</title>
        <authorList>
            <person name="Panda A."/>
            <person name="Nagaraj S."/>
            <person name="Zhao X."/>
            <person name="Tettelin H."/>
            <person name="Detolla L.J."/>
        </authorList>
    </citation>
    <scope>NUCLEOTIDE SEQUENCE [LARGE SCALE GENOMIC DNA]</scope>
    <source>
        <strain evidence="1 2">11-3469</strain>
    </source>
</reference>
<proteinExistence type="predicted"/>
<evidence type="ECO:0000313" key="2">
    <source>
        <dbReference type="Proteomes" id="UP000188532"/>
    </source>
</evidence>
<sequence>MRQRTIFRIVDRPALAHLGRNLDKIEGKHRRGGQFTGVGGSAVGGATGPDVVEQRVQGRQLLGVVVNRTRAAHHDYRAIVQGMVHRRAGQHQPVDEGGGDADGQAGWLGAKHWSAAGGAVNVQRLSAADMHGRQDHRPAVADIAKVTEQGLVEDAMDGLAVVTSTLAVARGGSAWRWLVSTGHIIATDSVLVHNYDCASTI</sequence>